<reference evidence="2 3" key="1">
    <citation type="journal article" date="2019" name="Int. J. Syst. Evol. Microbiol.">
        <title>The Global Catalogue of Microorganisms (GCM) 10K type strain sequencing project: providing services to taxonomists for standard genome sequencing and annotation.</title>
        <authorList>
            <consortium name="The Broad Institute Genomics Platform"/>
            <consortium name="The Broad Institute Genome Sequencing Center for Infectious Disease"/>
            <person name="Wu L."/>
            <person name="Ma J."/>
        </authorList>
    </citation>
    <scope>NUCLEOTIDE SEQUENCE [LARGE SCALE GENOMIC DNA]</scope>
    <source>
        <strain evidence="2 3">SYNS20</strain>
    </source>
</reference>
<comment type="caution">
    <text evidence="2">The sequence shown here is derived from an EMBL/GenBank/DDBJ whole genome shotgun (WGS) entry which is preliminary data.</text>
</comment>
<accession>A0ABD5TD54</accession>
<protein>
    <submittedName>
        <fullName evidence="2">Uncharacterized protein</fullName>
    </submittedName>
</protein>
<dbReference type="RefSeq" id="WP_284062206.1">
    <property type="nucleotide sequence ID" value="NZ_CP126158.1"/>
</dbReference>
<gene>
    <name evidence="2" type="ORF">ACFQFD_04965</name>
</gene>
<keyword evidence="3" id="KW-1185">Reference proteome</keyword>
<keyword evidence="1" id="KW-0472">Membrane</keyword>
<dbReference type="GeneID" id="81208373"/>
<evidence type="ECO:0000313" key="2">
    <source>
        <dbReference type="EMBL" id="MFC6785345.1"/>
    </source>
</evidence>
<dbReference type="EMBL" id="JBHSWX010000012">
    <property type="protein sequence ID" value="MFC6785345.1"/>
    <property type="molecule type" value="Genomic_DNA"/>
</dbReference>
<sequence>MDDALRQRLDSIERRQRIVIALLVIPYVLGVLRFRISFGAGRIVFTVVGTSVILLVGIRYVGRGSSHG</sequence>
<proteinExistence type="predicted"/>
<name>A0ABD5TD54_9EURY</name>
<keyword evidence="1" id="KW-0812">Transmembrane</keyword>
<evidence type="ECO:0000256" key="1">
    <source>
        <dbReference type="SAM" id="Phobius"/>
    </source>
</evidence>
<evidence type="ECO:0000313" key="3">
    <source>
        <dbReference type="Proteomes" id="UP001596443"/>
    </source>
</evidence>
<dbReference type="AlphaFoldDB" id="A0ABD5TD54"/>
<dbReference type="Proteomes" id="UP001596443">
    <property type="component" value="Unassembled WGS sequence"/>
</dbReference>
<feature type="transmembrane region" description="Helical" evidence="1">
    <location>
        <begin position="42"/>
        <end position="62"/>
    </location>
</feature>
<organism evidence="2 3">
    <name type="scientific">Halobaculum halobium</name>
    <dbReference type="NCBI Taxonomy" id="3032281"/>
    <lineage>
        <taxon>Archaea</taxon>
        <taxon>Methanobacteriati</taxon>
        <taxon>Methanobacteriota</taxon>
        <taxon>Stenosarchaea group</taxon>
        <taxon>Halobacteria</taxon>
        <taxon>Halobacteriales</taxon>
        <taxon>Haloferacaceae</taxon>
        <taxon>Halobaculum</taxon>
    </lineage>
</organism>
<feature type="transmembrane region" description="Helical" evidence="1">
    <location>
        <begin position="18"/>
        <end position="36"/>
    </location>
</feature>
<keyword evidence="1" id="KW-1133">Transmembrane helix</keyword>